<keyword evidence="8" id="KW-1185">Reference proteome</keyword>
<evidence type="ECO:0000256" key="3">
    <source>
        <dbReference type="ARBA" id="ARBA00024912"/>
    </source>
</evidence>
<dbReference type="SUPFAM" id="SSF48371">
    <property type="entry name" value="ARM repeat"/>
    <property type="match status" value="1"/>
</dbReference>
<evidence type="ECO:0000256" key="5">
    <source>
        <dbReference type="SAM" id="MobiDB-lite"/>
    </source>
</evidence>
<dbReference type="InterPro" id="IPR000225">
    <property type="entry name" value="Armadillo"/>
</dbReference>
<dbReference type="InterPro" id="IPR013918">
    <property type="entry name" value="Nucleotide_exch_fac_Fes1"/>
</dbReference>
<name>A0ABR4CD80_9HELO</name>
<evidence type="ECO:0000313" key="8">
    <source>
        <dbReference type="Proteomes" id="UP001595075"/>
    </source>
</evidence>
<gene>
    <name evidence="7" type="ORF">VTL71DRAFT_15995</name>
</gene>
<organism evidence="7 8">
    <name type="scientific">Oculimacula yallundae</name>
    <dbReference type="NCBI Taxonomy" id="86028"/>
    <lineage>
        <taxon>Eukaryota</taxon>
        <taxon>Fungi</taxon>
        <taxon>Dikarya</taxon>
        <taxon>Ascomycota</taxon>
        <taxon>Pezizomycotina</taxon>
        <taxon>Leotiomycetes</taxon>
        <taxon>Helotiales</taxon>
        <taxon>Ploettnerulaceae</taxon>
        <taxon>Oculimacula</taxon>
    </lineage>
</organism>
<keyword evidence="2" id="KW-0677">Repeat</keyword>
<comment type="function">
    <text evidence="3">Functions as a nucleotide exchange factor (NEF) for Hsp70 chaperones which accelerates the release of ADP. Required for fully efficient Hsp70-mediated folding of proteins.</text>
</comment>
<dbReference type="InterPro" id="IPR016024">
    <property type="entry name" value="ARM-type_fold"/>
</dbReference>
<feature type="region of interest" description="Disordered" evidence="5">
    <location>
        <begin position="1"/>
        <end position="58"/>
    </location>
</feature>
<accession>A0ABR4CD80</accession>
<evidence type="ECO:0000259" key="6">
    <source>
        <dbReference type="Pfam" id="PF08609"/>
    </source>
</evidence>
<evidence type="ECO:0000256" key="1">
    <source>
        <dbReference type="ARBA" id="ARBA00011045"/>
    </source>
</evidence>
<dbReference type="InterPro" id="IPR000357">
    <property type="entry name" value="HEAT"/>
</dbReference>
<dbReference type="Gene3D" id="1.25.10.10">
    <property type="entry name" value="Leucine-rich Repeat Variant"/>
    <property type="match status" value="1"/>
</dbReference>
<dbReference type="PANTHER" id="PTHR19316:SF18">
    <property type="entry name" value="HSP70-BINDING PROTEIN 1"/>
    <property type="match status" value="1"/>
</dbReference>
<dbReference type="InterPro" id="IPR011989">
    <property type="entry name" value="ARM-like"/>
</dbReference>
<reference evidence="7 8" key="1">
    <citation type="journal article" date="2024" name="Commun. Biol.">
        <title>Comparative genomic analysis of thermophilic fungi reveals convergent evolutionary adaptations and gene losses.</title>
        <authorList>
            <person name="Steindorff A.S."/>
            <person name="Aguilar-Pontes M.V."/>
            <person name="Robinson A.J."/>
            <person name="Andreopoulos B."/>
            <person name="LaButti K."/>
            <person name="Kuo A."/>
            <person name="Mondo S."/>
            <person name="Riley R."/>
            <person name="Otillar R."/>
            <person name="Haridas S."/>
            <person name="Lipzen A."/>
            <person name="Grimwood J."/>
            <person name="Schmutz J."/>
            <person name="Clum A."/>
            <person name="Reid I.D."/>
            <person name="Moisan M.C."/>
            <person name="Butler G."/>
            <person name="Nguyen T.T.M."/>
            <person name="Dewar K."/>
            <person name="Conant G."/>
            <person name="Drula E."/>
            <person name="Henrissat B."/>
            <person name="Hansel C."/>
            <person name="Singer S."/>
            <person name="Hutchinson M.I."/>
            <person name="de Vries R.P."/>
            <person name="Natvig D.O."/>
            <person name="Powell A.J."/>
            <person name="Tsang A."/>
            <person name="Grigoriev I.V."/>
        </authorList>
    </citation>
    <scope>NUCLEOTIDE SEQUENCE [LARGE SCALE GENOMIC DNA]</scope>
    <source>
        <strain evidence="7 8">CBS 494.80</strain>
    </source>
</reference>
<dbReference type="Proteomes" id="UP001595075">
    <property type="component" value="Unassembled WGS sequence"/>
</dbReference>
<protein>
    <recommendedName>
        <fullName evidence="6">Nucleotide exchange factor Fes1 domain-containing protein</fullName>
    </recommendedName>
</protein>
<evidence type="ECO:0000256" key="4">
    <source>
        <dbReference type="PROSITE-ProRule" id="PRU00259"/>
    </source>
</evidence>
<dbReference type="Pfam" id="PF08609">
    <property type="entry name" value="Fes1"/>
    <property type="match status" value="1"/>
</dbReference>
<sequence>MDPNLASLLKWSVENTSSANPPRATNPSNPSDSNTTDINTPDASTTSPPPSSRPINPDALNALFGGPSDADLLKLSMSAILSSDPEISLDDKLIAFDNFEQLIENLDNANNLAPLSLWQPLLSCLSHAEPEIRKMAAWCVGTAVQNNEKSQETALAEGAVPLLVKLARGVEEGEQVRRKAVYALSSLGRNFQPGMDQLTGELGREKIDAADMDEVDLLINGLREDAKKGTQ</sequence>
<dbReference type="PROSITE" id="PS50176">
    <property type="entry name" value="ARM_REPEAT"/>
    <property type="match status" value="1"/>
</dbReference>
<feature type="repeat" description="ARM" evidence="4">
    <location>
        <begin position="158"/>
        <end position="187"/>
    </location>
</feature>
<comment type="similarity">
    <text evidence="1">Belongs to the FES1 family.</text>
</comment>
<feature type="domain" description="Nucleotide exchange factor Fes1" evidence="6">
    <location>
        <begin position="5"/>
        <end position="112"/>
    </location>
</feature>
<dbReference type="EMBL" id="JAZHXI010000009">
    <property type="protein sequence ID" value="KAL2067897.1"/>
    <property type="molecule type" value="Genomic_DNA"/>
</dbReference>
<dbReference type="PANTHER" id="PTHR19316">
    <property type="entry name" value="PROTEIN FOLDING REGULATOR"/>
    <property type="match status" value="1"/>
</dbReference>
<comment type="caution">
    <text evidence="7">The sequence shown here is derived from an EMBL/GenBank/DDBJ whole genome shotgun (WGS) entry which is preliminary data.</text>
</comment>
<dbReference type="InterPro" id="IPR050693">
    <property type="entry name" value="Hsp70_NEF-Inhibitors"/>
</dbReference>
<dbReference type="Pfam" id="PF02985">
    <property type="entry name" value="HEAT"/>
    <property type="match status" value="1"/>
</dbReference>
<evidence type="ECO:0000313" key="7">
    <source>
        <dbReference type="EMBL" id="KAL2067897.1"/>
    </source>
</evidence>
<feature type="compositionally biased region" description="Polar residues" evidence="5">
    <location>
        <begin position="13"/>
        <end position="43"/>
    </location>
</feature>
<evidence type="ECO:0000256" key="2">
    <source>
        <dbReference type="ARBA" id="ARBA00022737"/>
    </source>
</evidence>
<proteinExistence type="inferred from homology"/>